<organism evidence="2 3">
    <name type="scientific">Fusarium albosuccineum</name>
    <dbReference type="NCBI Taxonomy" id="1237068"/>
    <lineage>
        <taxon>Eukaryota</taxon>
        <taxon>Fungi</taxon>
        <taxon>Dikarya</taxon>
        <taxon>Ascomycota</taxon>
        <taxon>Pezizomycotina</taxon>
        <taxon>Sordariomycetes</taxon>
        <taxon>Hypocreomycetidae</taxon>
        <taxon>Hypocreales</taxon>
        <taxon>Nectriaceae</taxon>
        <taxon>Fusarium</taxon>
        <taxon>Fusarium decemcellulare species complex</taxon>
    </lineage>
</organism>
<dbReference type="Proteomes" id="UP000554235">
    <property type="component" value="Unassembled WGS sequence"/>
</dbReference>
<keyword evidence="1" id="KW-0812">Transmembrane</keyword>
<evidence type="ECO:0000313" key="3">
    <source>
        <dbReference type="Proteomes" id="UP000554235"/>
    </source>
</evidence>
<dbReference type="OrthoDB" id="4537670at2759"/>
<proteinExistence type="predicted"/>
<feature type="transmembrane region" description="Helical" evidence="1">
    <location>
        <begin position="189"/>
        <end position="208"/>
    </location>
</feature>
<keyword evidence="1" id="KW-0472">Membrane</keyword>
<protein>
    <submittedName>
        <fullName evidence="2">Uncharacterized protein</fullName>
    </submittedName>
</protein>
<comment type="caution">
    <text evidence="2">The sequence shown here is derived from an EMBL/GenBank/DDBJ whole genome shotgun (WGS) entry which is preliminary data.</text>
</comment>
<keyword evidence="1" id="KW-1133">Transmembrane helix</keyword>
<dbReference type="EMBL" id="JAADYS010000076">
    <property type="protein sequence ID" value="KAF4472396.1"/>
    <property type="molecule type" value="Genomic_DNA"/>
</dbReference>
<reference evidence="2 3" key="1">
    <citation type="submission" date="2020-01" db="EMBL/GenBank/DDBJ databases">
        <title>Identification and distribution of gene clusters putatively required for synthesis of sphingolipid metabolism inhibitors in phylogenetically diverse species of the filamentous fungus Fusarium.</title>
        <authorList>
            <person name="Kim H.-S."/>
            <person name="Busman M."/>
            <person name="Brown D.W."/>
            <person name="Divon H."/>
            <person name="Uhlig S."/>
            <person name="Proctor R.H."/>
        </authorList>
    </citation>
    <scope>NUCLEOTIDE SEQUENCE [LARGE SCALE GENOMIC DNA]</scope>
    <source>
        <strain evidence="2 3">NRRL 20459</strain>
    </source>
</reference>
<evidence type="ECO:0000313" key="2">
    <source>
        <dbReference type="EMBL" id="KAF4472396.1"/>
    </source>
</evidence>
<feature type="transmembrane region" description="Helical" evidence="1">
    <location>
        <begin position="215"/>
        <end position="237"/>
    </location>
</feature>
<gene>
    <name evidence="2" type="ORF">FALBO_696</name>
</gene>
<accession>A0A8H4PM96</accession>
<name>A0A8H4PM96_9HYPO</name>
<keyword evidence="3" id="KW-1185">Reference proteome</keyword>
<evidence type="ECO:0000256" key="1">
    <source>
        <dbReference type="SAM" id="Phobius"/>
    </source>
</evidence>
<dbReference type="AlphaFoldDB" id="A0A8H4PM96"/>
<sequence>MASLIAKGNTIHVPAQSLGGDNAKKITVSWKQNFWSRTEDYWLCNYTITGGATGEGVIFVQANKVDEFKAKSSGDDITIIVDDQFQYGQNKELTKRFLVYHDKEHKPYQHRFVENTITALGDQVVDIIVKMGYTDATMITKFKNLQECMKSFCQGALMLGRPQLITQLREVAGDAVIVNAAAAFILTRLSLFSGDLFVTSLSVVCLLTPLLTTRILSIFIVTETGFAITIIAAAVVFTCASLDDDDILVCLN</sequence>